<protein>
    <submittedName>
        <fullName evidence="4">Uncharacterized protein LOC112463079</fullName>
    </submittedName>
</protein>
<dbReference type="GeneID" id="112463079"/>
<feature type="compositionally biased region" description="Polar residues" evidence="1">
    <location>
        <begin position="225"/>
        <end position="236"/>
    </location>
</feature>
<evidence type="ECO:0000313" key="3">
    <source>
        <dbReference type="Proteomes" id="UP000504618"/>
    </source>
</evidence>
<dbReference type="OrthoDB" id="7694577at2759"/>
<dbReference type="InterPro" id="IPR001584">
    <property type="entry name" value="Integrase_cat-core"/>
</dbReference>
<feature type="domain" description="Integrase catalytic" evidence="2">
    <location>
        <begin position="17"/>
        <end position="113"/>
    </location>
</feature>
<dbReference type="InterPro" id="IPR036397">
    <property type="entry name" value="RNaseH_sf"/>
</dbReference>
<dbReference type="PROSITE" id="PS50994">
    <property type="entry name" value="INTEGRASE"/>
    <property type="match status" value="1"/>
</dbReference>
<dbReference type="Proteomes" id="UP000504618">
    <property type="component" value="Unplaced"/>
</dbReference>
<reference evidence="4" key="1">
    <citation type="submission" date="2025-08" db="UniProtKB">
        <authorList>
            <consortium name="RefSeq"/>
        </authorList>
    </citation>
    <scope>IDENTIFICATION</scope>
    <source>
        <tissue evidence="4">Whole body</tissue>
    </source>
</reference>
<gene>
    <name evidence="4" type="primary">LOC112463079</name>
</gene>
<dbReference type="PANTHER" id="PTHR38681:SF1">
    <property type="entry name" value="RETROVIRUS-RELATED POL POLYPROTEIN FROM TRANSPOSON 412-LIKE PROTEIN"/>
    <property type="match status" value="1"/>
</dbReference>
<evidence type="ECO:0000259" key="2">
    <source>
        <dbReference type="PROSITE" id="PS50994"/>
    </source>
</evidence>
<dbReference type="GO" id="GO:0015074">
    <property type="term" value="P:DNA integration"/>
    <property type="evidence" value="ECO:0007669"/>
    <property type="project" value="InterPro"/>
</dbReference>
<evidence type="ECO:0000256" key="1">
    <source>
        <dbReference type="SAM" id="MobiDB-lite"/>
    </source>
</evidence>
<organism evidence="3 4">
    <name type="scientific">Temnothorax curvispinosus</name>
    <dbReference type="NCBI Taxonomy" id="300111"/>
    <lineage>
        <taxon>Eukaryota</taxon>
        <taxon>Metazoa</taxon>
        <taxon>Ecdysozoa</taxon>
        <taxon>Arthropoda</taxon>
        <taxon>Hexapoda</taxon>
        <taxon>Insecta</taxon>
        <taxon>Pterygota</taxon>
        <taxon>Neoptera</taxon>
        <taxon>Endopterygota</taxon>
        <taxon>Hymenoptera</taxon>
        <taxon>Apocrita</taxon>
        <taxon>Aculeata</taxon>
        <taxon>Formicoidea</taxon>
        <taxon>Formicidae</taxon>
        <taxon>Myrmicinae</taxon>
        <taxon>Temnothorax</taxon>
    </lineage>
</organism>
<dbReference type="SUPFAM" id="SSF53098">
    <property type="entry name" value="Ribonuclease H-like"/>
    <property type="match status" value="1"/>
</dbReference>
<keyword evidence="3" id="KW-1185">Reference proteome</keyword>
<accession>A0A6J1QSY9</accession>
<dbReference type="Gene3D" id="3.30.420.10">
    <property type="entry name" value="Ribonuclease H-like superfamily/Ribonuclease H"/>
    <property type="match status" value="1"/>
</dbReference>
<name>A0A6J1QSY9_9HYME</name>
<proteinExistence type="predicted"/>
<dbReference type="GO" id="GO:0003676">
    <property type="term" value="F:nucleic acid binding"/>
    <property type="evidence" value="ECO:0007669"/>
    <property type="project" value="InterPro"/>
</dbReference>
<dbReference type="AlphaFoldDB" id="A0A6J1QSY9"/>
<dbReference type="InterPro" id="IPR012337">
    <property type="entry name" value="RNaseH-like_sf"/>
</dbReference>
<feature type="region of interest" description="Disordered" evidence="1">
    <location>
        <begin position="210"/>
        <end position="240"/>
    </location>
</feature>
<evidence type="ECO:0000313" key="4">
    <source>
        <dbReference type="RefSeq" id="XP_024885023.1"/>
    </source>
</evidence>
<dbReference type="PANTHER" id="PTHR38681">
    <property type="entry name" value="RETROVIRUS-RELATED POL POLYPROTEIN FROM TRANSPOSON 412-LIKE PROTEIN-RELATED"/>
    <property type="match status" value="1"/>
</dbReference>
<sequence length="250" mass="28873">MDGPLQDPRENHHWNHQGRQFESDMFRRLIKLTGAKHWRTTAYHPQADGMLERFHRQLKAAIRCHETDEWTEALPIILMGIRAAIKEDIKATPAEMVYGESIHLPGEFFDTTKNETNETDFIGRLRNLMGRLTPKLKRHGRKDVFVHQDLEKTPYVFVRQDAPTGALHPRYNGPYEVIKRTERFFTIQTGGKSTNVSVERLKPAYTLIETETPSATENEQRTKQATEPTPTAITRNSKTRKPVVRFQAGV</sequence>
<dbReference type="RefSeq" id="XP_024885023.1">
    <property type="nucleotide sequence ID" value="XM_025029255.1"/>
</dbReference>